<accession>A0A9Q1JJD4</accession>
<dbReference type="Proteomes" id="UP001153076">
    <property type="component" value="Unassembled WGS sequence"/>
</dbReference>
<sequence>MMSPLLVKLLPLKKFYEKRDFSFLRGRKRSTKAIDTSEDHRNGDCLRCKCNVHMRIALKRSLEIFPKEWHVTRNDNHGELESVNAFIKRFISSHTSLTNFFKQIIGIATKEMKHKHTHSKITSIVRPASLKMKSPLEDQAVQVLTPFASKTIQELERASQYSLVHVEGPEFILKYYGSDSRKHNEDNDLRDRDGILCPPKSKTKGCPRKHCLICRKELAKKQSKSCSICQESGHTKPACPKKENMEQGGFNLL</sequence>
<name>A0A9Q1JJD4_9CARY</name>
<dbReference type="AlphaFoldDB" id="A0A9Q1JJD4"/>
<keyword evidence="3" id="KW-1185">Reference proteome</keyword>
<evidence type="ECO:0000313" key="3">
    <source>
        <dbReference type="Proteomes" id="UP001153076"/>
    </source>
</evidence>
<protein>
    <submittedName>
        <fullName evidence="2">Uncharacterized protein</fullName>
    </submittedName>
</protein>
<gene>
    <name evidence="2" type="ORF">Cgig2_007995</name>
</gene>
<feature type="region of interest" description="Disordered" evidence="1">
    <location>
        <begin position="230"/>
        <end position="253"/>
    </location>
</feature>
<dbReference type="EMBL" id="JAKOGI010002267">
    <property type="protein sequence ID" value="KAJ8422391.1"/>
    <property type="molecule type" value="Genomic_DNA"/>
</dbReference>
<proteinExistence type="predicted"/>
<dbReference type="OrthoDB" id="2402896at2759"/>
<organism evidence="2 3">
    <name type="scientific">Carnegiea gigantea</name>
    <dbReference type="NCBI Taxonomy" id="171969"/>
    <lineage>
        <taxon>Eukaryota</taxon>
        <taxon>Viridiplantae</taxon>
        <taxon>Streptophyta</taxon>
        <taxon>Embryophyta</taxon>
        <taxon>Tracheophyta</taxon>
        <taxon>Spermatophyta</taxon>
        <taxon>Magnoliopsida</taxon>
        <taxon>eudicotyledons</taxon>
        <taxon>Gunneridae</taxon>
        <taxon>Pentapetalae</taxon>
        <taxon>Caryophyllales</taxon>
        <taxon>Cactineae</taxon>
        <taxon>Cactaceae</taxon>
        <taxon>Cactoideae</taxon>
        <taxon>Echinocereeae</taxon>
        <taxon>Carnegiea</taxon>
    </lineage>
</organism>
<reference evidence="2" key="1">
    <citation type="submission" date="2022-04" db="EMBL/GenBank/DDBJ databases">
        <title>Carnegiea gigantea Genome sequencing and assembly v2.</title>
        <authorList>
            <person name="Copetti D."/>
            <person name="Sanderson M.J."/>
            <person name="Burquez A."/>
            <person name="Wojciechowski M.F."/>
        </authorList>
    </citation>
    <scope>NUCLEOTIDE SEQUENCE</scope>
    <source>
        <strain evidence="2">SGP5-SGP5p</strain>
        <tissue evidence="2">Aerial part</tissue>
    </source>
</reference>
<comment type="caution">
    <text evidence="2">The sequence shown here is derived from an EMBL/GenBank/DDBJ whole genome shotgun (WGS) entry which is preliminary data.</text>
</comment>
<evidence type="ECO:0000313" key="2">
    <source>
        <dbReference type="EMBL" id="KAJ8422391.1"/>
    </source>
</evidence>
<evidence type="ECO:0000256" key="1">
    <source>
        <dbReference type="SAM" id="MobiDB-lite"/>
    </source>
</evidence>